<keyword evidence="4" id="KW-0560">Oxidoreductase</keyword>
<evidence type="ECO:0000256" key="4">
    <source>
        <dbReference type="ARBA" id="ARBA00023002"/>
    </source>
</evidence>
<reference evidence="7 8" key="1">
    <citation type="submission" date="2021-01" db="EMBL/GenBank/DDBJ databases">
        <title>Whole genome shotgun sequence of Actinoplanes durhamensis NBRC 14914.</title>
        <authorList>
            <person name="Komaki H."/>
            <person name="Tamura T."/>
        </authorList>
    </citation>
    <scope>NUCLEOTIDE SEQUENCE [LARGE SCALE GENOMIC DNA]</scope>
    <source>
        <strain evidence="7 8">NBRC 14914</strain>
    </source>
</reference>
<dbReference type="InterPro" id="IPR045024">
    <property type="entry name" value="NDH-2"/>
</dbReference>
<organism evidence="7 8">
    <name type="scientific">Paractinoplanes durhamensis</name>
    <dbReference type="NCBI Taxonomy" id="113563"/>
    <lineage>
        <taxon>Bacteria</taxon>
        <taxon>Bacillati</taxon>
        <taxon>Actinomycetota</taxon>
        <taxon>Actinomycetes</taxon>
        <taxon>Micromonosporales</taxon>
        <taxon>Micromonosporaceae</taxon>
        <taxon>Paractinoplanes</taxon>
    </lineage>
</organism>
<protein>
    <submittedName>
        <fullName evidence="7">NADH dehydrogenase</fullName>
    </submittedName>
</protein>
<evidence type="ECO:0000313" key="7">
    <source>
        <dbReference type="EMBL" id="GIE04074.1"/>
    </source>
</evidence>
<sequence>MCFTALDKRLCRTSQNEACEPVARDNRWVNPQRIVVVGAGHVGLYAALRLSKKLNRRRAEVVVIDPQPHMTYQPFLPEAAAGNISPRHSVVPLRRELKKCRIVSGEVTKIEHARKTVTIQPIDGPSTEMEYDHIIVAPGSVSRTLPIPGLRERGIGFKTIGEAIYLRNHILDRLDVAAVTPDAAVRKASLTFVFVGGGFAGIEALAEMEDVVRDALRYYPDLDQKEVRFVLVEATNRILPEVGPQMGAYAARELSKRGIDLRLDVRLESCVGGEIVLSDGDRFRAETLVWTAGVKPSPMLDRTDLPRGPRGHVTCIPTLQVVDGDTVLEGAWSAGDCAQVPDLTNPGGWCSPSAQHAVRQAKVLADNIYTVVLGGLPKEYRHKYVGSVAGLGLYKGVAHVYGIKVKGLPAWFMHRTYHMSRIPSFNRKVRVVADWTLAFVLRRETIALGQLHAPREEFTHVTPKIELPEEREPVGAAAR</sequence>
<keyword evidence="8" id="KW-1185">Reference proteome</keyword>
<comment type="caution">
    <text evidence="7">The sequence shown here is derived from an EMBL/GenBank/DDBJ whole genome shotgun (WGS) entry which is preliminary data.</text>
</comment>
<evidence type="ECO:0000259" key="6">
    <source>
        <dbReference type="Pfam" id="PF07992"/>
    </source>
</evidence>
<proteinExistence type="inferred from homology"/>
<dbReference type="PANTHER" id="PTHR43706:SF45">
    <property type="entry name" value="NADH DEHYDROGENASE-LIKE PROTEIN RV1812C"/>
    <property type="match status" value="1"/>
</dbReference>
<evidence type="ECO:0000256" key="5">
    <source>
        <dbReference type="ARBA" id="ARBA00023027"/>
    </source>
</evidence>
<feature type="domain" description="FAD/NAD(P)-binding" evidence="6">
    <location>
        <begin position="33"/>
        <end position="344"/>
    </location>
</feature>
<gene>
    <name evidence="7" type="primary">ndh</name>
    <name evidence="7" type="ORF">Adu01nite_54240</name>
</gene>
<dbReference type="Pfam" id="PF07992">
    <property type="entry name" value="Pyr_redox_2"/>
    <property type="match status" value="1"/>
</dbReference>
<evidence type="ECO:0000256" key="3">
    <source>
        <dbReference type="ARBA" id="ARBA00022827"/>
    </source>
</evidence>
<accession>A0ABQ3Z2L9</accession>
<dbReference type="Gene3D" id="3.50.50.100">
    <property type="match status" value="1"/>
</dbReference>
<evidence type="ECO:0000256" key="2">
    <source>
        <dbReference type="ARBA" id="ARBA00022630"/>
    </source>
</evidence>
<name>A0ABQ3Z2L9_9ACTN</name>
<evidence type="ECO:0000313" key="8">
    <source>
        <dbReference type="Proteomes" id="UP000637628"/>
    </source>
</evidence>
<keyword evidence="5" id="KW-0520">NAD</keyword>
<evidence type="ECO:0000256" key="1">
    <source>
        <dbReference type="ARBA" id="ARBA00005272"/>
    </source>
</evidence>
<keyword evidence="2" id="KW-0285">Flavoprotein</keyword>
<dbReference type="SUPFAM" id="SSF51905">
    <property type="entry name" value="FAD/NAD(P)-binding domain"/>
    <property type="match status" value="1"/>
</dbReference>
<dbReference type="InterPro" id="IPR023753">
    <property type="entry name" value="FAD/NAD-binding_dom"/>
</dbReference>
<keyword evidence="3" id="KW-0274">FAD</keyword>
<dbReference type="Proteomes" id="UP000637628">
    <property type="component" value="Unassembled WGS sequence"/>
</dbReference>
<dbReference type="PRINTS" id="PR00368">
    <property type="entry name" value="FADPNR"/>
</dbReference>
<dbReference type="InterPro" id="IPR036188">
    <property type="entry name" value="FAD/NAD-bd_sf"/>
</dbReference>
<comment type="similarity">
    <text evidence="1">Belongs to the NADH dehydrogenase family.</text>
</comment>
<dbReference type="EMBL" id="BOML01000041">
    <property type="protein sequence ID" value="GIE04074.1"/>
    <property type="molecule type" value="Genomic_DNA"/>
</dbReference>
<dbReference type="PANTHER" id="PTHR43706">
    <property type="entry name" value="NADH DEHYDROGENASE"/>
    <property type="match status" value="1"/>
</dbReference>